<name>A0A2N0D0N1_RHISU</name>
<organism evidence="1 2">
    <name type="scientific">Rhizobium sullae</name>
    <name type="common">Rhizobium hedysari</name>
    <dbReference type="NCBI Taxonomy" id="50338"/>
    <lineage>
        <taxon>Bacteria</taxon>
        <taxon>Pseudomonadati</taxon>
        <taxon>Pseudomonadota</taxon>
        <taxon>Alphaproteobacteria</taxon>
        <taxon>Hyphomicrobiales</taxon>
        <taxon>Rhizobiaceae</taxon>
        <taxon>Rhizobium/Agrobacterium group</taxon>
        <taxon>Rhizobium</taxon>
    </lineage>
</organism>
<comment type="caution">
    <text evidence="1">The sequence shown here is derived from an EMBL/GenBank/DDBJ whole genome shotgun (WGS) entry which is preliminary data.</text>
</comment>
<evidence type="ECO:0000313" key="1">
    <source>
        <dbReference type="EMBL" id="PKA39659.1"/>
    </source>
</evidence>
<proteinExistence type="predicted"/>
<dbReference type="RefSeq" id="WP_100772946.1">
    <property type="nucleotide sequence ID" value="NZ_PIQN01000026.1"/>
</dbReference>
<reference evidence="1 2" key="1">
    <citation type="submission" date="2017-11" db="EMBL/GenBank/DDBJ databases">
        <authorList>
            <person name="Han C.G."/>
        </authorList>
    </citation>
    <scope>NUCLEOTIDE SEQUENCE [LARGE SCALE GENOMIC DNA]</scope>
    <source>
        <strain evidence="1 2">HCNT1</strain>
    </source>
</reference>
<dbReference type="EMBL" id="PIQN01000026">
    <property type="protein sequence ID" value="PKA39659.1"/>
    <property type="molecule type" value="Genomic_DNA"/>
</dbReference>
<sequence>MSRFKLYESSTIGEALKGNSQASGVDVRQVIMAENVERRHMTKGARAMAVAMLYPEPAKGGKRNKGGSFRN</sequence>
<dbReference type="AlphaFoldDB" id="A0A2N0D0N1"/>
<dbReference type="Proteomes" id="UP000232164">
    <property type="component" value="Unassembled WGS sequence"/>
</dbReference>
<gene>
    <name evidence="1" type="ORF">CWR43_30810</name>
</gene>
<reference evidence="1 2" key="2">
    <citation type="submission" date="2017-12" db="EMBL/GenBank/DDBJ databases">
        <title>Genome sequence of Rhizobium sullae HCNT1 isolated from Sulla coronaria nodules and featuring peculiar denitrification phenotypes.</title>
        <authorList>
            <person name="De Diego-Diaz B."/>
            <person name="Treu L."/>
            <person name="Campanaro S."/>
            <person name="Da Silva Duarte V."/>
            <person name="Basaglia M."/>
            <person name="Favaro L."/>
            <person name="Casella S."/>
            <person name="Squartini A."/>
        </authorList>
    </citation>
    <scope>NUCLEOTIDE SEQUENCE [LARGE SCALE GENOMIC DNA]</scope>
    <source>
        <strain evidence="1 2">HCNT1</strain>
    </source>
</reference>
<accession>A0A2N0D0N1</accession>
<protein>
    <submittedName>
        <fullName evidence="1">Uncharacterized protein</fullName>
    </submittedName>
</protein>
<evidence type="ECO:0000313" key="2">
    <source>
        <dbReference type="Proteomes" id="UP000232164"/>
    </source>
</evidence>